<protein>
    <submittedName>
        <fullName evidence="1">Uncharacterized protein</fullName>
    </submittedName>
</protein>
<proteinExistence type="predicted"/>
<reference evidence="1 2" key="1">
    <citation type="submission" date="2015-02" db="EMBL/GenBank/DDBJ databases">
        <title>Draft genome sequences of ten Microbacterium spp. with emphasis on heavy metal contaminated environments.</title>
        <authorList>
            <person name="Corretto E."/>
        </authorList>
    </citation>
    <scope>NUCLEOTIDE SEQUENCE [LARGE SCALE GENOMIC DNA]</scope>
    <source>
        <strain evidence="1 2">DSM 8608</strain>
    </source>
</reference>
<name>A0A0M2HG05_MICTR</name>
<organism evidence="1 2">
    <name type="scientific">Microbacterium trichothecenolyticum</name>
    <name type="common">Aureobacterium trichothecenolyticum</name>
    <dbReference type="NCBI Taxonomy" id="69370"/>
    <lineage>
        <taxon>Bacteria</taxon>
        <taxon>Bacillati</taxon>
        <taxon>Actinomycetota</taxon>
        <taxon>Actinomycetes</taxon>
        <taxon>Micrococcales</taxon>
        <taxon>Microbacteriaceae</taxon>
        <taxon>Microbacterium</taxon>
    </lineage>
</organism>
<gene>
    <name evidence="1" type="ORF">RS82_00133</name>
</gene>
<evidence type="ECO:0000313" key="1">
    <source>
        <dbReference type="EMBL" id="KJL45581.1"/>
    </source>
</evidence>
<sequence>MTGQPYKTQERYLYSETVYHDADGNEVGRERAHDDAWWDTAASEPMTEQEIADYIGDSGDESDGL</sequence>
<keyword evidence="2" id="KW-1185">Reference proteome</keyword>
<accession>A0A0M2HG05</accession>
<dbReference type="Proteomes" id="UP000034098">
    <property type="component" value="Unassembled WGS sequence"/>
</dbReference>
<dbReference type="EMBL" id="JYJA01000015">
    <property type="protein sequence ID" value="KJL45581.1"/>
    <property type="molecule type" value="Genomic_DNA"/>
</dbReference>
<dbReference type="AlphaFoldDB" id="A0A0M2HG05"/>
<dbReference type="PATRIC" id="fig|69370.6.peg.139"/>
<dbReference type="RefSeq" id="WP_045296204.1">
    <property type="nucleotide sequence ID" value="NZ_JYJA01000015.1"/>
</dbReference>
<evidence type="ECO:0000313" key="2">
    <source>
        <dbReference type="Proteomes" id="UP000034098"/>
    </source>
</evidence>
<comment type="caution">
    <text evidence="1">The sequence shown here is derived from an EMBL/GenBank/DDBJ whole genome shotgun (WGS) entry which is preliminary data.</text>
</comment>